<feature type="compositionally biased region" description="Polar residues" evidence="1">
    <location>
        <begin position="338"/>
        <end position="363"/>
    </location>
</feature>
<protein>
    <recommendedName>
        <fullName evidence="4">Spermatogenesis-associated protein 48</fullName>
    </recommendedName>
</protein>
<evidence type="ECO:0000313" key="3">
    <source>
        <dbReference type="Proteomes" id="UP001274896"/>
    </source>
</evidence>
<dbReference type="Proteomes" id="UP001274896">
    <property type="component" value="Unassembled WGS sequence"/>
</dbReference>
<evidence type="ECO:0008006" key="4">
    <source>
        <dbReference type="Google" id="ProtNLM"/>
    </source>
</evidence>
<evidence type="ECO:0000256" key="1">
    <source>
        <dbReference type="SAM" id="MobiDB-lite"/>
    </source>
</evidence>
<dbReference type="PANTHER" id="PTHR34759:SF1">
    <property type="entry name" value="SPERMATOGENESIS-ASSOCIATED PROTEIN 48"/>
    <property type="match status" value="1"/>
</dbReference>
<feature type="compositionally biased region" description="Pro residues" evidence="1">
    <location>
        <begin position="377"/>
        <end position="391"/>
    </location>
</feature>
<evidence type="ECO:0000313" key="2">
    <source>
        <dbReference type="EMBL" id="KAK3554381.1"/>
    </source>
</evidence>
<proteinExistence type="predicted"/>
<dbReference type="InterPro" id="IPR027867">
    <property type="entry name" value="SPATA48"/>
</dbReference>
<organism evidence="2 3">
    <name type="scientific">Hemibagrus guttatus</name>
    <dbReference type="NCBI Taxonomy" id="175788"/>
    <lineage>
        <taxon>Eukaryota</taxon>
        <taxon>Metazoa</taxon>
        <taxon>Chordata</taxon>
        <taxon>Craniata</taxon>
        <taxon>Vertebrata</taxon>
        <taxon>Euteleostomi</taxon>
        <taxon>Actinopterygii</taxon>
        <taxon>Neopterygii</taxon>
        <taxon>Teleostei</taxon>
        <taxon>Ostariophysi</taxon>
        <taxon>Siluriformes</taxon>
        <taxon>Bagridae</taxon>
        <taxon>Hemibagrus</taxon>
    </lineage>
</organism>
<accession>A0AAE0RGD7</accession>
<name>A0AAE0RGD7_9TELE</name>
<comment type="caution">
    <text evidence="2">The sequence shown here is derived from an EMBL/GenBank/DDBJ whole genome shotgun (WGS) entry which is preliminary data.</text>
</comment>
<dbReference type="PANTHER" id="PTHR34759">
    <property type="entry name" value="SPERMATOGENESIS-ASSOCIATED PROTEIN 48"/>
    <property type="match status" value="1"/>
</dbReference>
<reference evidence="2" key="1">
    <citation type="submission" date="2023-06" db="EMBL/GenBank/DDBJ databases">
        <title>Male Hemibagrus guttatus genome.</title>
        <authorList>
            <person name="Bian C."/>
        </authorList>
    </citation>
    <scope>NUCLEOTIDE SEQUENCE</scope>
    <source>
        <strain evidence="2">Male_cb2023</strain>
        <tissue evidence="2">Muscle</tissue>
    </source>
</reference>
<keyword evidence="3" id="KW-1185">Reference proteome</keyword>
<dbReference type="AlphaFoldDB" id="A0AAE0RGD7"/>
<dbReference type="EMBL" id="JAUCMX010000002">
    <property type="protein sequence ID" value="KAK3554381.1"/>
    <property type="molecule type" value="Genomic_DNA"/>
</dbReference>
<feature type="region of interest" description="Disordered" evidence="1">
    <location>
        <begin position="327"/>
        <end position="391"/>
    </location>
</feature>
<dbReference type="Pfam" id="PF15073">
    <property type="entry name" value="SPATA48"/>
    <property type="match status" value="1"/>
</dbReference>
<sequence length="391" mass="43244">MKKSCASGLSRVSLLQQSCCQNRVAKSRCFCRYMNIPYERGRYDIESFTARDSDAFIKIHPQASPPSPHAALAPLRDDVPLTEPCSGRLSAGAHAELGLGHRDVFTHRVCTAPSDLSAATHRAHTPTFRPSPGLCEKSANRCWGSRVKITVPANTENYSSRERPDPGSTSLLGCEDLKRDACTYVSPKSMDKALQNIYTPEAERSCKDKQWGTKLTPRLKPPLEKMADPVSQCFTLKRYNSRPELWQTIGPHWNRHQIRASYNVKKPFSFTSPCPKSGQIPLYSGVIGSENMDNIDIPEKDFIPLTVLRTVLPPDTPTAHRPTIPGYTGKALHVRPHTSATSQPSSILTHQATRSSSTPSSYGRQAPLSRMITTVPPSNPFLQPPTPPIYS</sequence>
<gene>
    <name evidence="2" type="ORF">QTP70_023090</name>
</gene>